<proteinExistence type="predicted"/>
<sequence length="110" mass="13280">MSLYPTFWIQILDYIEKPKEKGKKRRSNAQITKDMHYSIKYSHYIKFLYKLMSDKMEFTKTPTEEDKKQIRAIKEDFYGHLDQDNPIEEDNNHQSIADMKLDDHLEGFNT</sequence>
<gene>
    <name evidence="2" type="ORF">LCGC14_2944280</name>
</gene>
<protein>
    <submittedName>
        <fullName evidence="2">Uncharacterized protein</fullName>
    </submittedName>
</protein>
<dbReference type="EMBL" id="LAZR01059148">
    <property type="protein sequence ID" value="KKK68415.1"/>
    <property type="molecule type" value="Genomic_DNA"/>
</dbReference>
<reference evidence="2" key="1">
    <citation type="journal article" date="2015" name="Nature">
        <title>Complex archaea that bridge the gap between prokaryotes and eukaryotes.</title>
        <authorList>
            <person name="Spang A."/>
            <person name="Saw J.H."/>
            <person name="Jorgensen S.L."/>
            <person name="Zaremba-Niedzwiedzka K."/>
            <person name="Martijn J."/>
            <person name="Lind A.E."/>
            <person name="van Eijk R."/>
            <person name="Schleper C."/>
            <person name="Guy L."/>
            <person name="Ettema T.J."/>
        </authorList>
    </citation>
    <scope>NUCLEOTIDE SEQUENCE</scope>
</reference>
<name>A0A0F8Y488_9ZZZZ</name>
<comment type="caution">
    <text evidence="2">The sequence shown here is derived from an EMBL/GenBank/DDBJ whole genome shotgun (WGS) entry which is preliminary data.</text>
</comment>
<evidence type="ECO:0000256" key="1">
    <source>
        <dbReference type="SAM" id="MobiDB-lite"/>
    </source>
</evidence>
<dbReference type="AlphaFoldDB" id="A0A0F8Y488"/>
<accession>A0A0F8Y488</accession>
<feature type="region of interest" description="Disordered" evidence="1">
    <location>
        <begin position="81"/>
        <end position="110"/>
    </location>
</feature>
<evidence type="ECO:0000313" key="2">
    <source>
        <dbReference type="EMBL" id="KKK68415.1"/>
    </source>
</evidence>
<feature type="compositionally biased region" description="Basic and acidic residues" evidence="1">
    <location>
        <begin position="99"/>
        <end position="110"/>
    </location>
</feature>
<organism evidence="2">
    <name type="scientific">marine sediment metagenome</name>
    <dbReference type="NCBI Taxonomy" id="412755"/>
    <lineage>
        <taxon>unclassified sequences</taxon>
        <taxon>metagenomes</taxon>
        <taxon>ecological metagenomes</taxon>
    </lineage>
</organism>